<keyword evidence="2 3" id="KW-0064">Aspartyl protease</keyword>
<dbReference type="OrthoDB" id="771136at2759"/>
<evidence type="ECO:0000259" key="5">
    <source>
        <dbReference type="PROSITE" id="PS51767"/>
    </source>
</evidence>
<dbReference type="Gene3D" id="2.40.70.10">
    <property type="entry name" value="Acid Proteases"/>
    <property type="match status" value="2"/>
</dbReference>
<name>A0A1D9Q870_SCLS1</name>
<keyword evidence="3" id="KW-0378">Hydrolase</keyword>
<dbReference type="InterPro" id="IPR001969">
    <property type="entry name" value="Aspartic_peptidase_AS"/>
</dbReference>
<dbReference type="GO" id="GO:0004190">
    <property type="term" value="F:aspartic-type endopeptidase activity"/>
    <property type="evidence" value="ECO:0007669"/>
    <property type="project" value="UniProtKB-KW"/>
</dbReference>
<proteinExistence type="inferred from homology"/>
<keyword evidence="3" id="KW-0645">Protease</keyword>
<dbReference type="FunFam" id="2.40.70.10:FF:000262">
    <property type="entry name" value="Uncharacterized protein"/>
    <property type="match status" value="1"/>
</dbReference>
<dbReference type="InterPro" id="IPR033121">
    <property type="entry name" value="PEPTIDASE_A1"/>
</dbReference>
<organism evidence="6 7">
    <name type="scientific">Sclerotinia sclerotiorum (strain ATCC 18683 / 1980 / Ss-1)</name>
    <name type="common">White mold</name>
    <name type="synonym">Whetzelinia sclerotiorum</name>
    <dbReference type="NCBI Taxonomy" id="665079"/>
    <lineage>
        <taxon>Eukaryota</taxon>
        <taxon>Fungi</taxon>
        <taxon>Dikarya</taxon>
        <taxon>Ascomycota</taxon>
        <taxon>Pezizomycotina</taxon>
        <taxon>Leotiomycetes</taxon>
        <taxon>Helotiales</taxon>
        <taxon>Sclerotiniaceae</taxon>
        <taxon>Sclerotinia</taxon>
    </lineage>
</organism>
<dbReference type="EMBL" id="CP017820">
    <property type="protein sequence ID" value="APA10793.1"/>
    <property type="molecule type" value="Genomic_DNA"/>
</dbReference>
<dbReference type="PROSITE" id="PS51767">
    <property type="entry name" value="PEPTIDASE_A1"/>
    <property type="match status" value="1"/>
</dbReference>
<dbReference type="Pfam" id="PF00026">
    <property type="entry name" value="Asp"/>
    <property type="match status" value="1"/>
</dbReference>
<dbReference type="PRINTS" id="PR00792">
    <property type="entry name" value="PEPSIN"/>
</dbReference>
<keyword evidence="4" id="KW-0732">Signal</keyword>
<dbReference type="Proteomes" id="UP000177798">
    <property type="component" value="Chromosome 7"/>
</dbReference>
<dbReference type="VEuPathDB" id="FungiDB:sscle_07g055630"/>
<evidence type="ECO:0000256" key="4">
    <source>
        <dbReference type="SAM" id="SignalP"/>
    </source>
</evidence>
<evidence type="ECO:0000256" key="3">
    <source>
        <dbReference type="RuleBase" id="RU000454"/>
    </source>
</evidence>
<feature type="domain" description="Peptidase A1" evidence="5">
    <location>
        <begin position="29"/>
        <end position="387"/>
    </location>
</feature>
<evidence type="ECO:0000256" key="1">
    <source>
        <dbReference type="ARBA" id="ARBA00007447"/>
    </source>
</evidence>
<dbReference type="InterPro" id="IPR021109">
    <property type="entry name" value="Peptidase_aspartic_dom_sf"/>
</dbReference>
<evidence type="ECO:0000313" key="7">
    <source>
        <dbReference type="Proteomes" id="UP000177798"/>
    </source>
</evidence>
<dbReference type="PROSITE" id="PS00141">
    <property type="entry name" value="ASP_PROTEASE"/>
    <property type="match status" value="1"/>
</dbReference>
<comment type="similarity">
    <text evidence="1 3">Belongs to the peptidase A1 family.</text>
</comment>
<feature type="chain" id="PRO_5012430068" description="Peptidase A1 domain-containing protein" evidence="4">
    <location>
        <begin position="16"/>
        <end position="398"/>
    </location>
</feature>
<dbReference type="PANTHER" id="PTHR47966">
    <property type="entry name" value="BETA-SITE APP-CLEAVING ENZYME, ISOFORM A-RELATED"/>
    <property type="match status" value="1"/>
</dbReference>
<dbReference type="PANTHER" id="PTHR47966:SF68">
    <property type="entry name" value="PEPTIDASE A1 DOMAIN-CONTAINING PROTEIN"/>
    <property type="match status" value="1"/>
</dbReference>
<dbReference type="InterPro" id="IPR001461">
    <property type="entry name" value="Aspartic_peptidase_A1"/>
</dbReference>
<dbReference type="GO" id="GO:0006508">
    <property type="term" value="P:proteolysis"/>
    <property type="evidence" value="ECO:0007669"/>
    <property type="project" value="UniProtKB-KW"/>
</dbReference>
<evidence type="ECO:0000313" key="6">
    <source>
        <dbReference type="EMBL" id="APA10793.1"/>
    </source>
</evidence>
<sequence>MSTYALIGLAAAASAAVLELPIVSLNEYNSVVLDIGTPAKPYRLLFDTGSATSWVTGRNCTDSACPSRSGFVRTPYNDLDSSSSVALGVSGSIEYISGGVDGSIFQDVFSDKNALAWKQTFLAVSYDEKDTFLAADGLLGMAFSSIAVENTTTCVETLIWEDKLDEPRFAVYYGTNLNNTGVQDGILTIGGSHEDTYVDGEVTYVPLRREDPYQVWRAPLRSVNVLVAHDNAIISTHVGKAPTTNAPAGTFPKTNTTWPLYGTGFSVFDTGSGGISLPSQLIEPVYFNLGWNLSKLYSGEERWKCEDLNSTWAISFTFGEDDESSDKTFSIRGDEIWLAADDCMPPFGDSGNNDFALLGASFLRRFYSIWDFGGKSVETYEPRVGFGKLKEEYDYINY</sequence>
<gene>
    <name evidence="6" type="ORF">sscle_07g055630</name>
</gene>
<dbReference type="InterPro" id="IPR034164">
    <property type="entry name" value="Pepsin-like_dom"/>
</dbReference>
<protein>
    <recommendedName>
        <fullName evidence="5">Peptidase A1 domain-containing protein</fullName>
    </recommendedName>
</protein>
<feature type="signal peptide" evidence="4">
    <location>
        <begin position="1"/>
        <end position="15"/>
    </location>
</feature>
<evidence type="ECO:0000256" key="2">
    <source>
        <dbReference type="ARBA" id="ARBA00022750"/>
    </source>
</evidence>
<dbReference type="SUPFAM" id="SSF50630">
    <property type="entry name" value="Acid proteases"/>
    <property type="match status" value="1"/>
</dbReference>
<dbReference type="AlphaFoldDB" id="A0A1D9Q870"/>
<dbReference type="FunFam" id="2.40.70.10:FF:000203">
    <property type="entry name" value="YALI0D02024p"/>
    <property type="match status" value="1"/>
</dbReference>
<reference evidence="7" key="1">
    <citation type="journal article" date="2017" name="Genome Biol. Evol.">
        <title>The complete genome sequence of the phytopathogenic fungus Sclerotinia sclerotiorum reveals insights into the genome architecture of broad host range pathogens.</title>
        <authorList>
            <person name="Derbyshire M."/>
            <person name="Denton-Giles M."/>
            <person name="Hegedus D."/>
            <person name="Seifbarghy S."/>
            <person name="Rollins J."/>
            <person name="van Kan J."/>
            <person name="Seidl M.F."/>
            <person name="Faino L."/>
            <person name="Mbengue M."/>
            <person name="Navaud O."/>
            <person name="Raffaele S."/>
            <person name="Hammond-Kosack K."/>
            <person name="Heard S."/>
            <person name="Oliver R."/>
        </authorList>
    </citation>
    <scope>NUCLEOTIDE SEQUENCE [LARGE SCALE GENOMIC DNA]</scope>
    <source>
        <strain evidence="7">ATCC 18683 / 1980 / Ss-1</strain>
    </source>
</reference>
<accession>A0A1D9Q870</accession>
<dbReference type="CDD" id="cd05471">
    <property type="entry name" value="pepsin_like"/>
    <property type="match status" value="1"/>
</dbReference>